<dbReference type="Gene3D" id="3.10.50.40">
    <property type="match status" value="1"/>
</dbReference>
<dbReference type="KEGG" id="nei:BG910_07465"/>
<feature type="chain" id="PRO_5011990535" description="peptidylprolyl isomerase" evidence="7">
    <location>
        <begin position="22"/>
        <end position="290"/>
    </location>
</feature>
<evidence type="ECO:0000259" key="8">
    <source>
        <dbReference type="Pfam" id="PF00639"/>
    </source>
</evidence>
<feature type="domain" description="PpiC" evidence="8">
    <location>
        <begin position="163"/>
        <end position="246"/>
    </location>
</feature>
<keyword evidence="6" id="KW-0413">Isomerase</keyword>
<accession>A0A220S286</accession>
<dbReference type="EC" id="5.2.1.8" evidence="3"/>
<gene>
    <name evidence="9" type="ORF">BG910_07465</name>
</gene>
<feature type="signal peptide" evidence="7">
    <location>
        <begin position="1"/>
        <end position="21"/>
    </location>
</feature>
<evidence type="ECO:0000256" key="7">
    <source>
        <dbReference type="SAM" id="SignalP"/>
    </source>
</evidence>
<dbReference type="PANTHER" id="PTHR47245:SF1">
    <property type="entry name" value="FOLDASE PROTEIN PRSA"/>
    <property type="match status" value="1"/>
</dbReference>
<evidence type="ECO:0000256" key="6">
    <source>
        <dbReference type="ARBA" id="ARBA00023235"/>
    </source>
</evidence>
<evidence type="ECO:0000256" key="1">
    <source>
        <dbReference type="ARBA" id="ARBA00000971"/>
    </source>
</evidence>
<evidence type="ECO:0000256" key="4">
    <source>
        <dbReference type="ARBA" id="ARBA00022729"/>
    </source>
</evidence>
<dbReference type="SUPFAM" id="SSF54534">
    <property type="entry name" value="FKBP-like"/>
    <property type="match status" value="1"/>
</dbReference>
<evidence type="ECO:0000256" key="3">
    <source>
        <dbReference type="ARBA" id="ARBA00013194"/>
    </source>
</evidence>
<dbReference type="Proteomes" id="UP000198238">
    <property type="component" value="Chromosome"/>
</dbReference>
<keyword evidence="5" id="KW-0697">Rotamase</keyword>
<dbReference type="Pfam" id="PF00639">
    <property type="entry name" value="Rotamase"/>
    <property type="match status" value="1"/>
</dbReference>
<comment type="catalytic activity">
    <reaction evidence="1">
        <text>[protein]-peptidylproline (omega=180) = [protein]-peptidylproline (omega=0)</text>
        <dbReference type="Rhea" id="RHEA:16237"/>
        <dbReference type="Rhea" id="RHEA-COMP:10747"/>
        <dbReference type="Rhea" id="RHEA-COMP:10748"/>
        <dbReference type="ChEBI" id="CHEBI:83833"/>
        <dbReference type="ChEBI" id="CHEBI:83834"/>
        <dbReference type="EC" id="5.2.1.8"/>
    </reaction>
</comment>
<dbReference type="InterPro" id="IPR050245">
    <property type="entry name" value="PrsA_foldase"/>
</dbReference>
<evidence type="ECO:0000313" key="10">
    <source>
        <dbReference type="Proteomes" id="UP000198238"/>
    </source>
</evidence>
<dbReference type="InterPro" id="IPR027304">
    <property type="entry name" value="Trigger_fact/SurA_dom_sf"/>
</dbReference>
<sequence length="290" mass="31574">MNKTYITAAVSAALLSGGLFAQALVTVNGQAVDSSVIDAQVKAIRADDKNVQDTSALRRNLINRLVLGTVVGQEAKRLKLDQSAEYKKTLTQAREAAKKSGADKKAGFQAEWGMFESDLLGQAYAIHIARSNPVQEKDVKTAYAGFEKFYKGTQEVQLGEISARSTAEAGKAVAELGTKKSFAEVFKKYSADESAKKAGGVWGDYVPLKDLQQSASPIYAAVKDLKKGGYTAKPLQNGRFHTIFYVLDRRDIKVPSYEQVKNTIRRDLTDARVDAAVQSLMKKAVIKSAK</sequence>
<comment type="similarity">
    <text evidence="2">Belongs to the PpiC/parvulin rotamase family.</text>
</comment>
<dbReference type="SUPFAM" id="SSF109998">
    <property type="entry name" value="Triger factor/SurA peptide-binding domain-like"/>
    <property type="match status" value="1"/>
</dbReference>
<dbReference type="EMBL" id="CP022278">
    <property type="protein sequence ID" value="ASK27599.1"/>
    <property type="molecule type" value="Genomic_DNA"/>
</dbReference>
<dbReference type="GO" id="GO:0003755">
    <property type="term" value="F:peptidyl-prolyl cis-trans isomerase activity"/>
    <property type="evidence" value="ECO:0007669"/>
    <property type="project" value="UniProtKB-KW"/>
</dbReference>
<dbReference type="InterPro" id="IPR046357">
    <property type="entry name" value="PPIase_dom_sf"/>
</dbReference>
<evidence type="ECO:0000256" key="5">
    <source>
        <dbReference type="ARBA" id="ARBA00023110"/>
    </source>
</evidence>
<proteinExistence type="inferred from homology"/>
<dbReference type="InterPro" id="IPR000297">
    <property type="entry name" value="PPIase_PpiC"/>
</dbReference>
<organism evidence="9 10">
    <name type="scientific">Neisseria chenwenguii</name>
    <dbReference type="NCBI Taxonomy" id="1853278"/>
    <lineage>
        <taxon>Bacteria</taxon>
        <taxon>Pseudomonadati</taxon>
        <taxon>Pseudomonadota</taxon>
        <taxon>Betaproteobacteria</taxon>
        <taxon>Neisseriales</taxon>
        <taxon>Neisseriaceae</taxon>
        <taxon>Neisseria</taxon>
    </lineage>
</organism>
<evidence type="ECO:0000313" key="9">
    <source>
        <dbReference type="EMBL" id="ASK27599.1"/>
    </source>
</evidence>
<reference evidence="9 10" key="1">
    <citation type="submission" date="2017-06" db="EMBL/GenBank/DDBJ databases">
        <title>Neisseria chenwenguii sp. nov., isolated from the intestinal contents of Tibetan Plateau Pika in Yushu, Qinghai Province, China.</title>
        <authorList>
            <person name="Zhang G."/>
        </authorList>
    </citation>
    <scope>NUCLEOTIDE SEQUENCE [LARGE SCALE GENOMIC DNA]</scope>
    <source>
        <strain evidence="9 10">10023</strain>
    </source>
</reference>
<protein>
    <recommendedName>
        <fullName evidence="3">peptidylprolyl isomerase</fullName>
        <ecNumber evidence="3">5.2.1.8</ecNumber>
    </recommendedName>
</protein>
<evidence type="ECO:0000256" key="2">
    <source>
        <dbReference type="ARBA" id="ARBA00007656"/>
    </source>
</evidence>
<keyword evidence="10" id="KW-1185">Reference proteome</keyword>
<dbReference type="AlphaFoldDB" id="A0A220S286"/>
<name>A0A220S286_9NEIS</name>
<dbReference type="PANTHER" id="PTHR47245">
    <property type="entry name" value="PEPTIDYLPROLYL ISOMERASE"/>
    <property type="match status" value="1"/>
</dbReference>
<keyword evidence="4 7" id="KW-0732">Signal</keyword>
<dbReference type="RefSeq" id="WP_089036300.1">
    <property type="nucleotide sequence ID" value="NZ_CP022278.1"/>
</dbReference>